<sequence>MATRKEVTVRYEEQQCTLLLVEGAEPEALSSALFAKLGIQGMSPYLTEVGSDAVVPLTAALPAGMILEAHARHTLRPPKQRLPRQRLGTVSIDESRARTRSRLDSGGTDDADADLQRRADSPSKGWTSAAAGGAADRGPETRSRTGTFSSPSQIPSPSKRPGDLCDPGAATAPLLAPSSASPPPPPRLNQACEHDVAAEVFQPGRRPVVPGQDRARPVRISVDANAGSSASSPCAPRKQDLRGGF</sequence>
<feature type="compositionally biased region" description="Polar residues" evidence="1">
    <location>
        <begin position="144"/>
        <end position="156"/>
    </location>
</feature>
<protein>
    <submittedName>
        <fullName evidence="2">Uncharacterized protein</fullName>
    </submittedName>
</protein>
<reference evidence="2" key="1">
    <citation type="submission" date="2023-10" db="EMBL/GenBank/DDBJ databases">
        <authorList>
            <person name="Chen Y."/>
            <person name="Shah S."/>
            <person name="Dougan E. K."/>
            <person name="Thang M."/>
            <person name="Chan C."/>
        </authorList>
    </citation>
    <scope>NUCLEOTIDE SEQUENCE [LARGE SCALE GENOMIC DNA]</scope>
</reference>
<feature type="region of interest" description="Disordered" evidence="1">
    <location>
        <begin position="76"/>
        <end position="190"/>
    </location>
</feature>
<evidence type="ECO:0000313" key="3">
    <source>
        <dbReference type="Proteomes" id="UP001189429"/>
    </source>
</evidence>
<accession>A0ABN9VQ19</accession>
<feature type="region of interest" description="Disordered" evidence="1">
    <location>
        <begin position="222"/>
        <end position="245"/>
    </location>
</feature>
<dbReference type="Proteomes" id="UP001189429">
    <property type="component" value="Unassembled WGS sequence"/>
</dbReference>
<name>A0ABN9VQ19_9DINO</name>
<feature type="compositionally biased region" description="Low complexity" evidence="1">
    <location>
        <begin position="167"/>
        <end position="179"/>
    </location>
</feature>
<organism evidence="2 3">
    <name type="scientific">Prorocentrum cordatum</name>
    <dbReference type="NCBI Taxonomy" id="2364126"/>
    <lineage>
        <taxon>Eukaryota</taxon>
        <taxon>Sar</taxon>
        <taxon>Alveolata</taxon>
        <taxon>Dinophyceae</taxon>
        <taxon>Prorocentrales</taxon>
        <taxon>Prorocentraceae</taxon>
        <taxon>Prorocentrum</taxon>
    </lineage>
</organism>
<proteinExistence type="predicted"/>
<evidence type="ECO:0000256" key="1">
    <source>
        <dbReference type="SAM" id="MobiDB-lite"/>
    </source>
</evidence>
<dbReference type="EMBL" id="CAUYUJ010017524">
    <property type="protein sequence ID" value="CAK0875526.1"/>
    <property type="molecule type" value="Genomic_DNA"/>
</dbReference>
<gene>
    <name evidence="2" type="ORF">PCOR1329_LOCUS60175</name>
</gene>
<comment type="caution">
    <text evidence="2">The sequence shown here is derived from an EMBL/GenBank/DDBJ whole genome shotgun (WGS) entry which is preliminary data.</text>
</comment>
<evidence type="ECO:0000313" key="2">
    <source>
        <dbReference type="EMBL" id="CAK0875526.1"/>
    </source>
</evidence>
<feature type="compositionally biased region" description="Basic and acidic residues" evidence="1">
    <location>
        <begin position="93"/>
        <end position="103"/>
    </location>
</feature>
<keyword evidence="3" id="KW-1185">Reference proteome</keyword>